<dbReference type="InterPro" id="IPR050747">
    <property type="entry name" value="Mitochondrial_chaperone_BCS1"/>
</dbReference>
<dbReference type="RefSeq" id="WP_126696287.1">
    <property type="nucleotide sequence ID" value="NZ_RXOF01000023.1"/>
</dbReference>
<evidence type="ECO:0000256" key="1">
    <source>
        <dbReference type="ARBA" id="ARBA00007448"/>
    </source>
</evidence>
<protein>
    <submittedName>
        <fullName evidence="3">AAA family ATPase</fullName>
    </submittedName>
</protein>
<dbReference type="EMBL" id="RXOF01000023">
    <property type="protein sequence ID" value="RTQ44972.1"/>
    <property type="molecule type" value="Genomic_DNA"/>
</dbReference>
<dbReference type="Gene3D" id="3.40.50.300">
    <property type="entry name" value="P-loop containing nucleotide triphosphate hydrolases"/>
    <property type="match status" value="1"/>
</dbReference>
<dbReference type="Proteomes" id="UP000282184">
    <property type="component" value="Unassembled WGS sequence"/>
</dbReference>
<dbReference type="AlphaFoldDB" id="A0A3S0K0T6"/>
<evidence type="ECO:0000313" key="4">
    <source>
        <dbReference type="Proteomes" id="UP000282184"/>
    </source>
</evidence>
<comment type="similarity">
    <text evidence="1">Belongs to the AAA ATPase family. BCS1 subfamily.</text>
</comment>
<keyword evidence="4" id="KW-1185">Reference proteome</keyword>
<evidence type="ECO:0000313" key="3">
    <source>
        <dbReference type="EMBL" id="RTQ44972.1"/>
    </source>
</evidence>
<dbReference type="OrthoDB" id="9809379at2"/>
<dbReference type="GO" id="GO:0005524">
    <property type="term" value="F:ATP binding"/>
    <property type="evidence" value="ECO:0007669"/>
    <property type="project" value="InterPro"/>
</dbReference>
<dbReference type="GO" id="GO:0016887">
    <property type="term" value="F:ATP hydrolysis activity"/>
    <property type="evidence" value="ECO:0007669"/>
    <property type="project" value="InterPro"/>
</dbReference>
<comment type="caution">
    <text evidence="3">The sequence shown here is derived from an EMBL/GenBank/DDBJ whole genome shotgun (WGS) entry which is preliminary data.</text>
</comment>
<organism evidence="3 4">
    <name type="scientific">Hymenobacter gummosus</name>
    <dbReference type="NCBI Taxonomy" id="1776032"/>
    <lineage>
        <taxon>Bacteria</taxon>
        <taxon>Pseudomonadati</taxon>
        <taxon>Bacteroidota</taxon>
        <taxon>Cytophagia</taxon>
        <taxon>Cytophagales</taxon>
        <taxon>Hymenobacteraceae</taxon>
        <taxon>Hymenobacter</taxon>
    </lineage>
</organism>
<sequence>MNARLPLAPATESTSPDLAPTLEAAAYFQPVAWFYRAFGQLPRKLIFQLANEAARSAVLQALASRHDLDAATVAHAVYIEKAGKEPELNVWALQLAPHLLLLVGDHGAYAERGVQVFYSPATPAEDLAYLRELLTTHLETGQQERQRIHVLRLAYNDLEFTPLDIKIPELDLASHYNDDLLPVHDTIVQRLQQPQDKGIVILHGPPGTGKTSYIRHLCGLTDKPKLFIPPNLAARIADPEFINLLHDNTNSILIIEDAEALLTKRDASGGAPSAVSNLLNLSDGLLADCFHIQIVCTFNTDLSRIDSALLRKGRLIAAYQFDPLTQPKAQALATQLGQTTPVAAATALADLYNREEAGFEVKKEPARIGFGARA</sequence>
<feature type="domain" description="AAA+ ATPase" evidence="2">
    <location>
        <begin position="196"/>
        <end position="322"/>
    </location>
</feature>
<dbReference type="InterPro" id="IPR027417">
    <property type="entry name" value="P-loop_NTPase"/>
</dbReference>
<proteinExistence type="inferred from homology"/>
<dbReference type="Pfam" id="PF00004">
    <property type="entry name" value="AAA"/>
    <property type="match status" value="1"/>
</dbReference>
<dbReference type="SMART" id="SM00382">
    <property type="entry name" value="AAA"/>
    <property type="match status" value="1"/>
</dbReference>
<reference evidence="3 4" key="1">
    <citation type="submission" date="2018-12" db="EMBL/GenBank/DDBJ databases">
        <title>Hymenobacter gummosus sp. nov., isolated from a spring.</title>
        <authorList>
            <person name="Nie L."/>
        </authorList>
    </citation>
    <scope>NUCLEOTIDE SEQUENCE [LARGE SCALE GENOMIC DNA]</scope>
    <source>
        <strain evidence="3 4">KCTC 52166</strain>
    </source>
</reference>
<dbReference type="InterPro" id="IPR003959">
    <property type="entry name" value="ATPase_AAA_core"/>
</dbReference>
<dbReference type="SUPFAM" id="SSF52540">
    <property type="entry name" value="P-loop containing nucleoside triphosphate hydrolases"/>
    <property type="match status" value="1"/>
</dbReference>
<dbReference type="PANTHER" id="PTHR23070">
    <property type="entry name" value="BCS1 AAA-TYPE ATPASE"/>
    <property type="match status" value="1"/>
</dbReference>
<gene>
    <name evidence="3" type="ORF">EJV47_26760</name>
</gene>
<name>A0A3S0K0T6_9BACT</name>
<accession>A0A3S0K0T6</accession>
<dbReference type="InterPro" id="IPR003593">
    <property type="entry name" value="AAA+_ATPase"/>
</dbReference>
<evidence type="ECO:0000259" key="2">
    <source>
        <dbReference type="SMART" id="SM00382"/>
    </source>
</evidence>